<dbReference type="EMBL" id="JAGTTL010000018">
    <property type="protein sequence ID" value="KAK6308861.1"/>
    <property type="molecule type" value="Genomic_DNA"/>
</dbReference>
<organism evidence="12 13">
    <name type="scientific">Coregonus suidteri</name>
    <dbReference type="NCBI Taxonomy" id="861788"/>
    <lineage>
        <taxon>Eukaryota</taxon>
        <taxon>Metazoa</taxon>
        <taxon>Chordata</taxon>
        <taxon>Craniata</taxon>
        <taxon>Vertebrata</taxon>
        <taxon>Euteleostomi</taxon>
        <taxon>Actinopterygii</taxon>
        <taxon>Neopterygii</taxon>
        <taxon>Teleostei</taxon>
        <taxon>Protacanthopterygii</taxon>
        <taxon>Salmoniformes</taxon>
        <taxon>Salmonidae</taxon>
        <taxon>Coregoninae</taxon>
        <taxon>Coregonus</taxon>
    </lineage>
</organism>
<feature type="region of interest" description="Disordered" evidence="9">
    <location>
        <begin position="1108"/>
        <end position="1203"/>
    </location>
</feature>
<feature type="region of interest" description="Disordered" evidence="9">
    <location>
        <begin position="1252"/>
        <end position="1491"/>
    </location>
</feature>
<dbReference type="Pfam" id="PF16000">
    <property type="entry name" value="CARMIL_C"/>
    <property type="match status" value="1"/>
</dbReference>
<keyword evidence="7" id="KW-0677">Repeat</keyword>
<comment type="similarity">
    <text evidence="3">Belongs to the CARMIL family.</text>
</comment>
<feature type="compositionally biased region" description="Basic and acidic residues" evidence="9">
    <location>
        <begin position="1274"/>
        <end position="1332"/>
    </location>
</feature>
<evidence type="ECO:0000256" key="4">
    <source>
        <dbReference type="ARBA" id="ARBA00022475"/>
    </source>
</evidence>
<feature type="compositionally biased region" description="Basic residues" evidence="9">
    <location>
        <begin position="989"/>
        <end position="1004"/>
    </location>
</feature>
<feature type="compositionally biased region" description="Polar residues" evidence="9">
    <location>
        <begin position="1536"/>
        <end position="1550"/>
    </location>
</feature>
<protein>
    <recommendedName>
        <fullName evidence="14">Leucine-rich repeat-containing protein 16B-like</fullName>
    </recommendedName>
</protein>
<keyword evidence="6" id="KW-0433">Leucine-rich repeat</keyword>
<evidence type="ECO:0000259" key="10">
    <source>
        <dbReference type="Pfam" id="PF16000"/>
    </source>
</evidence>
<dbReference type="InterPro" id="IPR031943">
    <property type="entry name" value="CARMIL_C"/>
</dbReference>
<dbReference type="SUPFAM" id="SSF52047">
    <property type="entry name" value="RNI-like"/>
    <property type="match status" value="2"/>
</dbReference>
<keyword evidence="8" id="KW-0472">Membrane</keyword>
<evidence type="ECO:0000256" key="2">
    <source>
        <dbReference type="ARBA" id="ARBA00004496"/>
    </source>
</evidence>
<evidence type="ECO:0008006" key="14">
    <source>
        <dbReference type="Google" id="ProtNLM"/>
    </source>
</evidence>
<evidence type="ECO:0000256" key="3">
    <source>
        <dbReference type="ARBA" id="ARBA00007298"/>
    </source>
</evidence>
<feature type="compositionally biased region" description="Basic and acidic residues" evidence="9">
    <location>
        <begin position="1446"/>
        <end position="1464"/>
    </location>
</feature>
<evidence type="ECO:0000256" key="6">
    <source>
        <dbReference type="ARBA" id="ARBA00022614"/>
    </source>
</evidence>
<keyword evidence="5" id="KW-0963">Cytoplasm</keyword>
<dbReference type="Gene3D" id="3.80.10.10">
    <property type="entry name" value="Ribonuclease Inhibitor"/>
    <property type="match status" value="1"/>
</dbReference>
<dbReference type="GO" id="GO:0034315">
    <property type="term" value="P:regulation of Arp2/3 complex-mediated actin nucleation"/>
    <property type="evidence" value="ECO:0007669"/>
    <property type="project" value="TreeGrafter"/>
</dbReference>
<dbReference type="PANTHER" id="PTHR24112">
    <property type="entry name" value="LEUCINE-RICH REPEAT, ISOFORM F-RELATED"/>
    <property type="match status" value="1"/>
</dbReference>
<reference evidence="12 13" key="1">
    <citation type="submission" date="2021-04" db="EMBL/GenBank/DDBJ databases">
        <authorList>
            <person name="De Guttry C."/>
            <person name="Zahm M."/>
            <person name="Klopp C."/>
            <person name="Cabau C."/>
            <person name="Louis A."/>
            <person name="Berthelot C."/>
            <person name="Parey E."/>
            <person name="Roest Crollius H."/>
            <person name="Montfort J."/>
            <person name="Robinson-Rechavi M."/>
            <person name="Bucao C."/>
            <person name="Bouchez O."/>
            <person name="Gislard M."/>
            <person name="Lluch J."/>
            <person name="Milhes M."/>
            <person name="Lampietro C."/>
            <person name="Lopez Roques C."/>
            <person name="Donnadieu C."/>
            <person name="Braasch I."/>
            <person name="Desvignes T."/>
            <person name="Postlethwait J."/>
            <person name="Bobe J."/>
            <person name="Wedekind C."/>
            <person name="Guiguen Y."/>
        </authorList>
    </citation>
    <scope>NUCLEOTIDE SEQUENCE [LARGE SCALE GENOMIC DNA]</scope>
    <source>
        <strain evidence="12">Cs_M1</strain>
        <tissue evidence="12">Blood</tissue>
    </source>
</reference>
<dbReference type="InterPro" id="IPR032675">
    <property type="entry name" value="LRR_dom_sf"/>
</dbReference>
<dbReference type="Proteomes" id="UP001356427">
    <property type="component" value="Unassembled WGS sequence"/>
</dbReference>
<dbReference type="FunFam" id="3.80.10.10:FF:000009">
    <property type="entry name" value="F-actin-uncapping protein LRRC16A isoform X1"/>
    <property type="match status" value="1"/>
</dbReference>
<dbReference type="Pfam" id="PF17888">
    <property type="entry name" value="Carm_PH"/>
    <property type="match status" value="1"/>
</dbReference>
<feature type="compositionally biased region" description="Basic and acidic residues" evidence="9">
    <location>
        <begin position="1121"/>
        <end position="1133"/>
    </location>
</feature>
<feature type="compositionally biased region" description="Basic and acidic residues" evidence="9">
    <location>
        <begin position="1252"/>
        <end position="1267"/>
    </location>
</feature>
<dbReference type="GO" id="GO:0005737">
    <property type="term" value="C:cytoplasm"/>
    <property type="evidence" value="ECO:0007669"/>
    <property type="project" value="UniProtKB-SubCell"/>
</dbReference>
<evidence type="ECO:0000313" key="12">
    <source>
        <dbReference type="EMBL" id="KAK6308861.1"/>
    </source>
</evidence>
<dbReference type="GO" id="GO:0005886">
    <property type="term" value="C:plasma membrane"/>
    <property type="evidence" value="ECO:0007669"/>
    <property type="project" value="UniProtKB-SubCell"/>
</dbReference>
<dbReference type="GO" id="GO:0030027">
    <property type="term" value="C:lamellipodium"/>
    <property type="evidence" value="ECO:0007669"/>
    <property type="project" value="TreeGrafter"/>
</dbReference>
<evidence type="ECO:0000256" key="8">
    <source>
        <dbReference type="ARBA" id="ARBA00023136"/>
    </source>
</evidence>
<dbReference type="InterPro" id="IPR051279">
    <property type="entry name" value="PP1-Reg/Actin-Interact_Protein"/>
</dbReference>
<feature type="domain" description="CARMIL C-terminal" evidence="10">
    <location>
        <begin position="808"/>
        <end position="1068"/>
    </location>
</feature>
<evidence type="ECO:0000313" key="13">
    <source>
        <dbReference type="Proteomes" id="UP001356427"/>
    </source>
</evidence>
<evidence type="ECO:0000256" key="7">
    <source>
        <dbReference type="ARBA" id="ARBA00022737"/>
    </source>
</evidence>
<dbReference type="GO" id="GO:0016477">
    <property type="term" value="P:cell migration"/>
    <property type="evidence" value="ECO:0007669"/>
    <property type="project" value="TreeGrafter"/>
</dbReference>
<evidence type="ECO:0000256" key="1">
    <source>
        <dbReference type="ARBA" id="ARBA00004236"/>
    </source>
</evidence>
<dbReference type="PANTHER" id="PTHR24112:SF43">
    <property type="entry name" value="CAPPING PROTEIN, ARP2_3 AND MYOSIN-I LINKER PROTEIN 3"/>
    <property type="match status" value="1"/>
</dbReference>
<dbReference type="Gene3D" id="2.30.29.30">
    <property type="entry name" value="Pleckstrin-homology domain (PH domain)/Phosphotyrosine-binding domain (PTB)"/>
    <property type="match status" value="1"/>
</dbReference>
<dbReference type="InterPro" id="IPR041245">
    <property type="entry name" value="CARMIL_PH"/>
</dbReference>
<keyword evidence="4" id="KW-1003">Cell membrane</keyword>
<accession>A0AAN8LRK1</accession>
<feature type="compositionally biased region" description="Low complexity" evidence="9">
    <location>
        <begin position="1404"/>
        <end position="1413"/>
    </location>
</feature>
<keyword evidence="13" id="KW-1185">Reference proteome</keyword>
<feature type="region of interest" description="Disordered" evidence="9">
    <location>
        <begin position="1510"/>
        <end position="1550"/>
    </location>
</feature>
<feature type="compositionally biased region" description="Basic and acidic residues" evidence="9">
    <location>
        <begin position="1358"/>
        <end position="1386"/>
    </location>
</feature>
<name>A0AAN8LRK1_9TELE</name>
<feature type="region of interest" description="Disordered" evidence="9">
    <location>
        <begin position="976"/>
        <end position="1017"/>
    </location>
</feature>
<dbReference type="SMART" id="SM00368">
    <property type="entry name" value="LRR_RI"/>
    <property type="match status" value="5"/>
</dbReference>
<evidence type="ECO:0000256" key="9">
    <source>
        <dbReference type="SAM" id="MobiDB-lite"/>
    </source>
</evidence>
<evidence type="ECO:0000259" key="11">
    <source>
        <dbReference type="Pfam" id="PF17888"/>
    </source>
</evidence>
<feature type="compositionally biased region" description="Basic and acidic residues" evidence="9">
    <location>
        <begin position="1167"/>
        <end position="1203"/>
    </location>
</feature>
<comment type="subcellular location">
    <subcellularLocation>
        <location evidence="1">Cell membrane</location>
    </subcellularLocation>
    <subcellularLocation>
        <location evidence="2">Cytoplasm</location>
    </subcellularLocation>
</comment>
<feature type="region of interest" description="Disordered" evidence="9">
    <location>
        <begin position="945"/>
        <end position="964"/>
    </location>
</feature>
<evidence type="ECO:0000256" key="5">
    <source>
        <dbReference type="ARBA" id="ARBA00022490"/>
    </source>
</evidence>
<sequence length="1550" mass="173632">MLRREAIRSVHYRERKGGGDRGRRDMASKDITASCFVSVSRDITESIRKIVDKSSIKFIRGIKLDTKNGKSEDRILVLTTWRLYFLTAKVPTKIEVTFNFLEIRAMNSHPEFQVVIDLDKSTYSLRLQSRDHLSHVVSHVNFALSRIFNNSVFSPSICHSDSDLSEGSRKYSPSSETSVETQRACGGFSETYAALCDYNGISCKEEVQWDVDTIYHSQDNREFNLVDFSHLESRDLAVIVASMAYNTWFTKLYCKDLRIGSEVSEQVLHTLSKSSSLAELTLENAGLKSDFAQKLSVALSENPASVIHSLNLAHNTLDNQGVSNLIQQVCRLSKGLRLLNLSKTSLNSRGVVSLSQALCSSDEYSNSLLHLDLSKNPGVLSGEDASNLYLFLSQPNCLVHLDLSDTDCAVDSLFGALLRGCCADLSYLNLSKNSFSHRKVKETLPLFRQFFSSAFSLTHVSLASMKLPPDALRSLFIGLTTNPHINDLHLDISGCELKSAGAAVIQELFPRVSSIATLDISDNGLDADLLSVLPALSRHTSLKHLYLGKNFNIKSRVLEEILQKLVQLIQEEECALQSLSLADSRLRSRGTVLVNALGSNTCLRKVDLSGNSLEDIGAKMLSKALQINTTLRSVTWDRNNTSATGFLDVARALEHNFTLQYMPLPLSDISQAFRSSAERTEQALTKIQRALLRNNQTQRFSQRQALRLHQGLVTSTAEQVMERLCVRVQQQVCVLRGVGEMEEIQAAKQVLKEARNSRALYPSLCELAHVLSVDGPVRQKLDSLAGELAKAADKELQVIVDSMVSLCRELCPLSSSAAERLSPPLSSVSERVSIPRSAIRTAMMERAAQDIHRVLEEVKLSVVSYLTNSIVDQILQELYATHKTLTRQVSQVKRWEGTCDGGTGRRSHRHRDSLDITDEELGTSIDTIAIKKHSSRTRRIRPVSTRLSLCDDSSSSPPASASSSFSALSRSASCEGLSELPTQGAPLHHVTRVRPRPPRRHRAGHAPSDTHCTENGTVTPLDDGLPDFYSKRVLPDSQLSSLHKAHSLRRKKRRNMLAIFGFRRNRNSTLSNQGPESGRDGCGEECHTVATAPTGTATENVYTLLQPPRSAARACSPGEGADGKVEDQRREEPVGLSLQPVQSIPPQPGMPGSRHPFYSPSQPSELETEHEQPAETDRHWSEDRQWTEGLHTDRERTLIRPADRQADRHWTEDKLSDKTWTEGRTAERQMDRYWTEGRNADRHMERQWTVDRHTQRQIDRQFDRDRQWTVSKQQTDRQWTEGRPTDIQIDRQWIERRPTDIQIDRQWIERRPTDIQIDRQWKESRQSGRQSDRQAQGQHLAQRPLPPYPSDRTPSPKIETDSQKNMEATIDRQKHSDTQTERHLRSDTAVGQVEGWRGGGGVPPGRVSMSASKPDPPPQSSKPNQSKLKQRHLQESSGADEEADGDRDGGRMERKERDRGRDAEGQPPPIPEKPKTSYMSSPNEYANERLIHPPAPYAFSKPVLGLADRAFSQGEEEVRPQAPVKPQRNRKAMSCDTDSVNSASGNSELL</sequence>
<gene>
    <name evidence="12" type="ORF">J4Q44_G00203240</name>
</gene>
<feature type="domain" description="CARMIL pleckstrin homology" evidence="11">
    <location>
        <begin position="56"/>
        <end position="149"/>
    </location>
</feature>
<proteinExistence type="inferred from homology"/>
<comment type="caution">
    <text evidence="12">The sequence shown here is derived from an EMBL/GenBank/DDBJ whole genome shotgun (WGS) entry which is preliminary data.</text>
</comment>
<dbReference type="InterPro" id="IPR011993">
    <property type="entry name" value="PH-like_dom_sf"/>
</dbReference>